<name>A0A3S4PQR8_PSEFL</name>
<proteinExistence type="predicted"/>
<evidence type="ECO:0000313" key="1">
    <source>
        <dbReference type="EMBL" id="VEF08408.1"/>
    </source>
</evidence>
<dbReference type="EMBL" id="LR134318">
    <property type="protein sequence ID" value="VEF08408.1"/>
    <property type="molecule type" value="Genomic_DNA"/>
</dbReference>
<dbReference type="AlphaFoldDB" id="A0A3S4PQR8"/>
<accession>A0A3S4PQR8</accession>
<dbReference type="RefSeq" id="WP_126360004.1">
    <property type="nucleotide sequence ID" value="NZ_LR134318.1"/>
</dbReference>
<dbReference type="InterPro" id="IPR038666">
    <property type="entry name" value="SSP1_head-tail_sf"/>
</dbReference>
<sequence>MAAYREPAAGELNRRLAIRRRIDLPANDMGLDPLFSVLKGRWGKIQPVGTAVYAEGVQTDAKVTHRIWFRILKGITDAHEVVHVAKVPGAEDVYEVVPDTPLYRVKRSADMNGTRRFTLLEVEELSPSQSGTGIYV</sequence>
<dbReference type="InterPro" id="IPR008767">
    <property type="entry name" value="Phage_SPP1_head-tail_adaptor"/>
</dbReference>
<dbReference type="Pfam" id="PF05521">
    <property type="entry name" value="Phage_HCP"/>
    <property type="match status" value="1"/>
</dbReference>
<reference evidence="1 2" key="1">
    <citation type="submission" date="2018-12" db="EMBL/GenBank/DDBJ databases">
        <authorList>
            <consortium name="Pathogen Informatics"/>
        </authorList>
    </citation>
    <scope>NUCLEOTIDE SEQUENCE [LARGE SCALE GENOMIC DNA]</scope>
    <source>
        <strain evidence="1 2">NCTC9428</strain>
    </source>
</reference>
<gene>
    <name evidence="1" type="ORF">NCTC9428_00779</name>
</gene>
<evidence type="ECO:0000313" key="2">
    <source>
        <dbReference type="Proteomes" id="UP000281909"/>
    </source>
</evidence>
<organism evidence="1 2">
    <name type="scientific">Pseudomonas fluorescens</name>
    <dbReference type="NCBI Taxonomy" id="294"/>
    <lineage>
        <taxon>Bacteria</taxon>
        <taxon>Pseudomonadati</taxon>
        <taxon>Pseudomonadota</taxon>
        <taxon>Gammaproteobacteria</taxon>
        <taxon>Pseudomonadales</taxon>
        <taxon>Pseudomonadaceae</taxon>
        <taxon>Pseudomonas</taxon>
    </lineage>
</organism>
<dbReference type="Gene3D" id="2.40.10.270">
    <property type="entry name" value="Bacteriophage SPP1 head-tail adaptor protein"/>
    <property type="match status" value="1"/>
</dbReference>
<protein>
    <submittedName>
        <fullName evidence="1">Bacteriophage head-tail adaptor</fullName>
    </submittedName>
</protein>
<dbReference type="Proteomes" id="UP000281909">
    <property type="component" value="Chromosome"/>
</dbReference>
<dbReference type="OrthoDB" id="7064770at2"/>